<organism evidence="1 2">
    <name type="scientific">Arthrobacter phage Salgado</name>
    <dbReference type="NCBI Taxonomy" id="1772314"/>
    <lineage>
        <taxon>Viruses</taxon>
        <taxon>Duplodnaviria</taxon>
        <taxon>Heunggongvirae</taxon>
        <taxon>Uroviricota</taxon>
        <taxon>Caudoviricetes</taxon>
        <taxon>Laroyevirus</taxon>
        <taxon>Laroyevirus salgado</taxon>
    </lineage>
</organism>
<accession>A0A0U3TMH7</accession>
<evidence type="ECO:0000313" key="1">
    <source>
        <dbReference type="EMBL" id="ALY10265.1"/>
    </source>
</evidence>
<dbReference type="GeneID" id="65071715"/>
<protein>
    <submittedName>
        <fullName evidence="1">Uncharacterized protein</fullName>
    </submittedName>
</protein>
<dbReference type="Proteomes" id="UP000223391">
    <property type="component" value="Segment"/>
</dbReference>
<sequence length="44" mass="5073">MKDLLSTRAQVWGGYYIHPHQPDAPFLRELARTGLFKIEQEGTT</sequence>
<dbReference type="RefSeq" id="YP_010082610.1">
    <property type="nucleotide sequence ID" value="NC_055033.1"/>
</dbReference>
<reference evidence="2" key="1">
    <citation type="submission" date="2015-11" db="EMBL/GenBank/DDBJ databases">
        <authorList>
            <person name="Greene A."/>
            <person name="Schneider V.M."/>
            <person name="Bradley K.W."/>
            <person name="Asai D.J."/>
            <person name="Bowman C.A."/>
            <person name="Russell D.A."/>
            <person name="Pope W.H."/>
            <person name="Jacobs-Sera D."/>
            <person name="Hendrix R.W."/>
            <person name="Hatfull G.F."/>
        </authorList>
    </citation>
    <scope>NUCLEOTIDE SEQUENCE [LARGE SCALE GENOMIC DNA]</scope>
</reference>
<proteinExistence type="predicted"/>
<evidence type="ECO:0000313" key="2">
    <source>
        <dbReference type="Proteomes" id="UP000223391"/>
    </source>
</evidence>
<dbReference type="EMBL" id="KU160664">
    <property type="protein sequence ID" value="ALY10265.1"/>
    <property type="molecule type" value="Genomic_DNA"/>
</dbReference>
<keyword evidence="2" id="KW-1185">Reference proteome</keyword>
<gene>
    <name evidence="1" type="primary">1</name>
    <name evidence="1" type="ORF">SALGADO_1</name>
</gene>
<name>A0A0U3TMH7_9CAUD</name>
<dbReference type="KEGG" id="vg:65071715"/>